<dbReference type="InterPro" id="IPR005467">
    <property type="entry name" value="His_kinase_dom"/>
</dbReference>
<evidence type="ECO:0000256" key="10">
    <source>
        <dbReference type="ARBA" id="ARBA00022840"/>
    </source>
</evidence>
<dbReference type="InterPro" id="IPR036890">
    <property type="entry name" value="HATPase_C_sf"/>
</dbReference>
<dbReference type="Pfam" id="PF02518">
    <property type="entry name" value="HATPase_c"/>
    <property type="match status" value="1"/>
</dbReference>
<dbReference type="PRINTS" id="PR00344">
    <property type="entry name" value="BCTRLSENSOR"/>
</dbReference>
<dbReference type="PANTHER" id="PTHR45528:SF11">
    <property type="entry name" value="HISTIDINE KINASE"/>
    <property type="match status" value="1"/>
</dbReference>
<comment type="caution">
    <text evidence="20">The sequence shown here is derived from an EMBL/GenBank/DDBJ whole genome shotgun (WGS) entry which is preliminary data.</text>
</comment>
<feature type="transmembrane region" description="Helical" evidence="17">
    <location>
        <begin position="166"/>
        <end position="190"/>
    </location>
</feature>
<evidence type="ECO:0000256" key="5">
    <source>
        <dbReference type="ARBA" id="ARBA00022553"/>
    </source>
</evidence>
<comment type="subcellular location">
    <subcellularLocation>
        <location evidence="2">Cell membrane</location>
        <topology evidence="2">Multi-pass membrane protein</topology>
    </subcellularLocation>
</comment>
<reference evidence="20" key="1">
    <citation type="submission" date="2022-04" db="EMBL/GenBank/DDBJ databases">
        <authorList>
            <person name="Criscuolo A."/>
        </authorList>
    </citation>
    <scope>NUCLEOTIDE SEQUENCE</scope>
    <source>
        <strain evidence="20">CIP111895</strain>
    </source>
</reference>
<feature type="domain" description="Histidine kinase" evidence="18">
    <location>
        <begin position="247"/>
        <end position="461"/>
    </location>
</feature>
<evidence type="ECO:0000256" key="7">
    <source>
        <dbReference type="ARBA" id="ARBA00022692"/>
    </source>
</evidence>
<evidence type="ECO:0000256" key="2">
    <source>
        <dbReference type="ARBA" id="ARBA00004651"/>
    </source>
</evidence>
<dbReference type="Pfam" id="PF00672">
    <property type="entry name" value="HAMP"/>
    <property type="match status" value="1"/>
</dbReference>
<dbReference type="GO" id="GO:0004673">
    <property type="term" value="F:protein histidine kinase activity"/>
    <property type="evidence" value="ECO:0007669"/>
    <property type="project" value="UniProtKB-EC"/>
</dbReference>
<evidence type="ECO:0000256" key="16">
    <source>
        <dbReference type="ARBA" id="ARBA00040841"/>
    </source>
</evidence>
<dbReference type="PROSITE" id="PS50109">
    <property type="entry name" value="HIS_KIN"/>
    <property type="match status" value="1"/>
</dbReference>
<keyword evidence="12" id="KW-0902">Two-component regulatory system</keyword>
<dbReference type="CDD" id="cd00082">
    <property type="entry name" value="HisKA"/>
    <property type="match status" value="1"/>
</dbReference>
<evidence type="ECO:0000256" key="12">
    <source>
        <dbReference type="ARBA" id="ARBA00023012"/>
    </source>
</evidence>
<evidence type="ECO:0000256" key="3">
    <source>
        <dbReference type="ARBA" id="ARBA00012438"/>
    </source>
</evidence>
<evidence type="ECO:0000256" key="4">
    <source>
        <dbReference type="ARBA" id="ARBA00022475"/>
    </source>
</evidence>
<dbReference type="InterPro" id="IPR050398">
    <property type="entry name" value="HssS/ArlS-like"/>
</dbReference>
<dbReference type="SUPFAM" id="SSF158472">
    <property type="entry name" value="HAMP domain-like"/>
    <property type="match status" value="1"/>
</dbReference>
<evidence type="ECO:0000256" key="8">
    <source>
        <dbReference type="ARBA" id="ARBA00022741"/>
    </source>
</evidence>
<keyword evidence="4" id="KW-1003">Cell membrane</keyword>
<proteinExistence type="predicted"/>
<dbReference type="InterPro" id="IPR003594">
    <property type="entry name" value="HATPase_dom"/>
</dbReference>
<feature type="transmembrane region" description="Helical" evidence="17">
    <location>
        <begin position="6"/>
        <end position="28"/>
    </location>
</feature>
<evidence type="ECO:0000256" key="15">
    <source>
        <dbReference type="ARBA" id="ARBA00037219"/>
    </source>
</evidence>
<feature type="domain" description="HAMP" evidence="19">
    <location>
        <begin position="187"/>
        <end position="239"/>
    </location>
</feature>
<sequence length="461" mass="52663">MLMKSLYSKFAFITIMIMIVSGIISFFLSNAYYQGKLKQQNDEKVMNFAIEIADFASNHPLISLNDYFDHIGAIGYQILLVNQEGDRVYFGSPFRVTNLPKAISRKVIQGESYHGIRNFPHKTFVTGFFANETKNSVGVPLEYQNEKYALFIRPDIKLMFNEMHILFGWLLVISILLSILFVLISTKYLVQPIRKLNKATKEISEGNFSIKLDIDRKDELGNLAVNFTRMSEKLAKVDTLRKELISNISHDIQSPLTNIKGYLNLLESNDKSEIEKQKYVRIVQDEVNRLSKMTKQLLLLSSIESKKDLMDVSLVHITGQLKSVVHQYQWSIMEKGIMISFMLPEVSVKGDSSLLYSVWENLLTNAIKYNKENGSIDIELSESETHIEVVFKDTGAGLDEIEITRIYDRFYRADTSRERTIEGTGLGLSIVKTIIDLHHGKIELESQKGTGTVFKVVLPKM</sequence>
<evidence type="ECO:0000259" key="19">
    <source>
        <dbReference type="PROSITE" id="PS50885"/>
    </source>
</evidence>
<keyword evidence="11 17" id="KW-1133">Transmembrane helix</keyword>
<dbReference type="PROSITE" id="PS50885">
    <property type="entry name" value="HAMP"/>
    <property type="match status" value="1"/>
</dbReference>
<dbReference type="SMART" id="SM00388">
    <property type="entry name" value="HisKA"/>
    <property type="match status" value="1"/>
</dbReference>
<evidence type="ECO:0000256" key="17">
    <source>
        <dbReference type="SAM" id="Phobius"/>
    </source>
</evidence>
<dbReference type="InterPro" id="IPR036097">
    <property type="entry name" value="HisK_dim/P_sf"/>
</dbReference>
<keyword evidence="9" id="KW-0418">Kinase</keyword>
<dbReference type="SUPFAM" id="SSF47384">
    <property type="entry name" value="Homodimeric domain of signal transducing histidine kinase"/>
    <property type="match status" value="1"/>
</dbReference>
<dbReference type="Gene3D" id="6.10.340.10">
    <property type="match status" value="1"/>
</dbReference>
<dbReference type="InterPro" id="IPR003660">
    <property type="entry name" value="HAMP_dom"/>
</dbReference>
<evidence type="ECO:0000259" key="18">
    <source>
        <dbReference type="PROSITE" id="PS50109"/>
    </source>
</evidence>
<dbReference type="EMBL" id="CALBWS010000006">
    <property type="protein sequence ID" value="CAH2714264.1"/>
    <property type="molecule type" value="Genomic_DNA"/>
</dbReference>
<keyword evidence="8" id="KW-0547">Nucleotide-binding</keyword>
<dbReference type="Gene3D" id="3.30.565.10">
    <property type="entry name" value="Histidine kinase-like ATPase, C-terminal domain"/>
    <property type="match status" value="1"/>
</dbReference>
<gene>
    <name evidence="20" type="primary">hssS</name>
    <name evidence="20" type="ORF">BACCIP111895_01425</name>
</gene>
<evidence type="ECO:0000313" key="21">
    <source>
        <dbReference type="Proteomes" id="UP000838308"/>
    </source>
</evidence>
<dbReference type="SUPFAM" id="SSF55874">
    <property type="entry name" value="ATPase domain of HSP90 chaperone/DNA topoisomerase II/histidine kinase"/>
    <property type="match status" value="1"/>
</dbReference>
<protein>
    <recommendedName>
        <fullName evidence="16">Heme sensor protein HssS</fullName>
        <ecNumber evidence="3">2.7.13.3</ecNumber>
    </recommendedName>
</protein>
<keyword evidence="14 17" id="KW-0472">Membrane</keyword>
<accession>A0ABM9ENR9</accession>
<evidence type="ECO:0000256" key="1">
    <source>
        <dbReference type="ARBA" id="ARBA00000085"/>
    </source>
</evidence>
<dbReference type="Proteomes" id="UP000838308">
    <property type="component" value="Unassembled WGS sequence"/>
</dbReference>
<evidence type="ECO:0000256" key="6">
    <source>
        <dbReference type="ARBA" id="ARBA00022679"/>
    </source>
</evidence>
<evidence type="ECO:0000256" key="9">
    <source>
        <dbReference type="ARBA" id="ARBA00022777"/>
    </source>
</evidence>
<dbReference type="InterPro" id="IPR003661">
    <property type="entry name" value="HisK_dim/P_dom"/>
</dbReference>
<keyword evidence="13" id="KW-0843">Virulence</keyword>
<dbReference type="Pfam" id="PF00512">
    <property type="entry name" value="HisKA"/>
    <property type="match status" value="1"/>
</dbReference>
<keyword evidence="6 20" id="KW-0808">Transferase</keyword>
<keyword evidence="5" id="KW-0597">Phosphoprotein</keyword>
<name>A0ABM9ENR9_9BACI</name>
<evidence type="ECO:0000313" key="20">
    <source>
        <dbReference type="EMBL" id="CAH2714264.1"/>
    </source>
</evidence>
<keyword evidence="21" id="KW-1185">Reference proteome</keyword>
<comment type="catalytic activity">
    <reaction evidence="1">
        <text>ATP + protein L-histidine = ADP + protein N-phospho-L-histidine.</text>
        <dbReference type="EC" id="2.7.13.3"/>
    </reaction>
</comment>
<dbReference type="InterPro" id="IPR004358">
    <property type="entry name" value="Sig_transdc_His_kin-like_C"/>
</dbReference>
<dbReference type="RefSeq" id="WP_319942261.1">
    <property type="nucleotide sequence ID" value="NZ_CALBWS010000006.1"/>
</dbReference>
<keyword evidence="7 17" id="KW-0812">Transmembrane</keyword>
<dbReference type="Gene3D" id="1.10.287.130">
    <property type="match status" value="1"/>
</dbReference>
<comment type="function">
    <text evidence="15">Member of the two-component regulatory system HssS/HssR involved in intracellular heme homeostasis and tempering of staphylococcal virulence. HssS functions as a heme sensor histidine kinase which is autophosphorylated at a histidine residue and transfers its phosphate group to an aspartate residue of HssR. HssR/HssS activates the expression of hrtAB, an efflux pump, in response to extracellular heme, hemin, hemoglobin or blood.</text>
</comment>
<evidence type="ECO:0000256" key="13">
    <source>
        <dbReference type="ARBA" id="ARBA00023026"/>
    </source>
</evidence>
<evidence type="ECO:0000256" key="11">
    <source>
        <dbReference type="ARBA" id="ARBA00022989"/>
    </source>
</evidence>
<dbReference type="EC" id="2.7.13.3" evidence="3"/>
<keyword evidence="10" id="KW-0067">ATP-binding</keyword>
<dbReference type="SMART" id="SM00304">
    <property type="entry name" value="HAMP"/>
    <property type="match status" value="1"/>
</dbReference>
<organism evidence="20 21">
    <name type="scientific">Neobacillus rhizosphaerae</name>
    <dbReference type="NCBI Taxonomy" id="2880965"/>
    <lineage>
        <taxon>Bacteria</taxon>
        <taxon>Bacillati</taxon>
        <taxon>Bacillota</taxon>
        <taxon>Bacilli</taxon>
        <taxon>Bacillales</taxon>
        <taxon>Bacillaceae</taxon>
        <taxon>Neobacillus</taxon>
    </lineage>
</organism>
<dbReference type="PANTHER" id="PTHR45528">
    <property type="entry name" value="SENSOR HISTIDINE KINASE CPXA"/>
    <property type="match status" value="1"/>
</dbReference>
<dbReference type="SMART" id="SM00387">
    <property type="entry name" value="HATPase_c"/>
    <property type="match status" value="1"/>
</dbReference>
<evidence type="ECO:0000256" key="14">
    <source>
        <dbReference type="ARBA" id="ARBA00023136"/>
    </source>
</evidence>
<dbReference type="CDD" id="cd06225">
    <property type="entry name" value="HAMP"/>
    <property type="match status" value="1"/>
</dbReference>